<evidence type="ECO:0000313" key="5">
    <source>
        <dbReference type="EMBL" id="KTB11181.1"/>
    </source>
</evidence>
<dbReference type="PANTHER" id="PTHR11787:SF4">
    <property type="entry name" value="CHM, RAB ESCORT PROTEIN 1"/>
    <property type="match status" value="1"/>
</dbReference>
<dbReference type="Gene3D" id="1.10.405.10">
    <property type="entry name" value="Guanine Nucleotide Dissociation Inhibitor, domain 1"/>
    <property type="match status" value="1"/>
</dbReference>
<evidence type="ECO:0000256" key="1">
    <source>
        <dbReference type="ARBA" id="ARBA00005593"/>
    </source>
</evidence>
<dbReference type="VEuPathDB" id="FungiDB:GWK60_J07095"/>
<dbReference type="OMA" id="HQYLEFQ"/>
<dbReference type="Gene3D" id="3.30.519.10">
    <property type="entry name" value="Guanine Nucleotide Dissociation Inhibitor, domain 2"/>
    <property type="match status" value="1"/>
</dbReference>
<name>A0A0W0DHT7_CANGB</name>
<dbReference type="VEuPathDB" id="FungiDB:B1J91_J07260g"/>
<evidence type="ECO:0000313" key="6">
    <source>
        <dbReference type="Proteomes" id="UP000054886"/>
    </source>
</evidence>
<dbReference type="GO" id="GO:0005092">
    <property type="term" value="F:GDP-dissociation inhibitor activity"/>
    <property type="evidence" value="ECO:0007669"/>
    <property type="project" value="UniProtKB-UniRule"/>
</dbReference>
<proteinExistence type="inferred from homology"/>
<dbReference type="InterPro" id="IPR018203">
    <property type="entry name" value="GDP_dissociation_inhibitor"/>
</dbReference>
<dbReference type="GO" id="GO:0005829">
    <property type="term" value="C:cytosol"/>
    <property type="evidence" value="ECO:0007669"/>
    <property type="project" value="TreeGrafter"/>
</dbReference>
<comment type="similarity">
    <text evidence="1 4">Belongs to the Rab GDI family.</text>
</comment>
<sequence length="638" mass="71288">MLSPERRPSMAERRPSILVPHIDHNRDGSSVVHTLMVPHLAGIEDPLPEATPEEVDVVIIGTGMVESVLAAALSWQGSSVLHIDKNDYYGDTSATLTVDQIKKWVNGINSGEVKGYTNAKLYVSTLIGPNRYASRDFGIDLSPKVLFAKSDLLSILVKSRVYQYLEFQSLSNFHTYENDSFEKLTNSKQEIFTDQKLPLMTKRNLMRFIKFVFNWEQQPEIWQPYQDRTLEEFLTEKFKLEKAQISELIFSIGLCYNMNAKMPAVFQRIRRYLSSFDVYGPFPVLYSKYGGPGEVSQGFCRSAAVGGATYKLNEQLVSYNPSTKVATFSDGSNVKVTEKVIASPTQAPPDSQNIPQQKYEVHRLTCIVDKPCLEWFNEGESAAVVVFPPGSLKSNNTEVVQALILGPGSETCPAGTCIWYLSTSQQGSKAELDLDAALEAMEISILRESSSDLENNDDIVQFSVNGQTIINSVKLGQSFREYIPREKLQFLFKLYYTQFTSTPPFDVVNPALFATNTSSKELMIPGASDNGIIYSPMPSVEISYDEVITAAKVLYEKIVGSDDDFFDVDFEDEDEMREIAANAASNDMTNNKVGSQQTNAGIANPMIYENAIVDEDDDSQDVEMDRNDDSEFVGEMEI</sequence>
<protein>
    <recommendedName>
        <fullName evidence="3 4">Rab proteins geranylgeranyltransferase component A</fullName>
    </recommendedName>
</protein>
<dbReference type="GO" id="GO:0004663">
    <property type="term" value="F:Rab geranylgeranyltransferase activity"/>
    <property type="evidence" value="ECO:0007669"/>
    <property type="project" value="EnsemblFungi"/>
</dbReference>
<organism evidence="5 6">
    <name type="scientific">Candida glabrata</name>
    <name type="common">Yeast</name>
    <name type="synonym">Torulopsis glabrata</name>
    <dbReference type="NCBI Taxonomy" id="5478"/>
    <lineage>
        <taxon>Eukaryota</taxon>
        <taxon>Fungi</taxon>
        <taxon>Dikarya</taxon>
        <taxon>Ascomycota</taxon>
        <taxon>Saccharomycotina</taxon>
        <taxon>Saccharomycetes</taxon>
        <taxon>Saccharomycetales</taxon>
        <taxon>Saccharomycetaceae</taxon>
        <taxon>Nakaseomyces</taxon>
    </lineage>
</organism>
<dbReference type="GO" id="GO:0006612">
    <property type="term" value="P:protein targeting to membrane"/>
    <property type="evidence" value="ECO:0007669"/>
    <property type="project" value="EnsemblFungi"/>
</dbReference>
<dbReference type="Gene3D" id="3.50.50.60">
    <property type="entry name" value="FAD/NAD(P)-binding domain"/>
    <property type="match status" value="1"/>
</dbReference>
<reference evidence="5 6" key="1">
    <citation type="submission" date="2015-10" db="EMBL/GenBank/DDBJ databases">
        <title>Draft genomes sequences of Candida glabrata isolates 1A, 1B, 2A, 2B, 3A and 3B.</title>
        <authorList>
            <person name="Haavelsrud O.E."/>
            <person name="Gaustad P."/>
        </authorList>
    </citation>
    <scope>NUCLEOTIDE SEQUENCE [LARGE SCALE GENOMIC DNA]</scope>
    <source>
        <strain evidence="5">910700640</strain>
    </source>
</reference>
<keyword evidence="5" id="KW-0808">Transferase</keyword>
<dbReference type="FunFam" id="1.10.405.10:FF:000003">
    <property type="entry name" value="Rab proteins geranylgeranyltransferase component A"/>
    <property type="match status" value="1"/>
</dbReference>
<comment type="caution">
    <text evidence="5">The sequence shown here is derived from an EMBL/GenBank/DDBJ whole genome shotgun (WGS) entry which is preliminary data.</text>
</comment>
<dbReference type="InterPro" id="IPR036188">
    <property type="entry name" value="FAD/NAD-bd_sf"/>
</dbReference>
<dbReference type="EMBL" id="LLZZ01000043">
    <property type="protein sequence ID" value="KTB11181.1"/>
    <property type="molecule type" value="Genomic_DNA"/>
</dbReference>
<dbReference type="GO" id="GO:0031267">
    <property type="term" value="F:small GTPase binding"/>
    <property type="evidence" value="ECO:0007669"/>
    <property type="project" value="EnsemblFungi"/>
</dbReference>
<comment type="function">
    <text evidence="2 4">Substrate-binding subunit (component A) of the Rab geranylgeranyltransferase (GGTase) complex. Binds unprenylated Rab proteins and presents the substrate peptide to the catalytic component B. The component A is thought to be regenerated by transferring its prenylated Rab back to the donor membrane.</text>
</comment>
<dbReference type="SUPFAM" id="SSF54373">
    <property type="entry name" value="FAD-linked reductases, C-terminal domain"/>
    <property type="match status" value="1"/>
</dbReference>
<dbReference type="GO" id="GO:0005968">
    <property type="term" value="C:Rab-protein geranylgeranyltransferase complex"/>
    <property type="evidence" value="ECO:0007669"/>
    <property type="project" value="EnsemblFungi"/>
</dbReference>
<dbReference type="AlphaFoldDB" id="A0A0W0DHT7"/>
<dbReference type="PRINTS" id="PR00891">
    <property type="entry name" value="RABGDIREP"/>
</dbReference>
<dbReference type="VEuPathDB" id="FungiDB:CAGL0J07260g"/>
<gene>
    <name evidence="5" type="ORF">AO440_003076</name>
</gene>
<dbReference type="VEuPathDB" id="FungiDB:GVI51_J07117"/>
<evidence type="ECO:0000256" key="2">
    <source>
        <dbReference type="ARBA" id="ARBA00060123"/>
    </source>
</evidence>
<accession>A0A0W0DHT7</accession>
<dbReference type="Pfam" id="PF00996">
    <property type="entry name" value="GDI"/>
    <property type="match status" value="1"/>
</dbReference>
<dbReference type="PRINTS" id="PR00894">
    <property type="entry name" value="YEASTMRS6P"/>
</dbReference>
<dbReference type="SUPFAM" id="SSF51905">
    <property type="entry name" value="FAD/NAD(P)-binding domain"/>
    <property type="match status" value="1"/>
</dbReference>
<dbReference type="PANTHER" id="PTHR11787">
    <property type="entry name" value="RAB GDP-DISSOCIATION INHIBITOR"/>
    <property type="match status" value="1"/>
</dbReference>
<dbReference type="GO" id="GO:0006888">
    <property type="term" value="P:endoplasmic reticulum to Golgi vesicle-mediated transport"/>
    <property type="evidence" value="ECO:0007669"/>
    <property type="project" value="EnsemblFungi"/>
</dbReference>
<dbReference type="GO" id="GO:0007264">
    <property type="term" value="P:small GTPase-mediated signal transduction"/>
    <property type="evidence" value="ECO:0007669"/>
    <property type="project" value="UniProtKB-UniRule"/>
</dbReference>
<dbReference type="PhylomeDB" id="A0A0W0DHT7"/>
<dbReference type="GO" id="GO:0016020">
    <property type="term" value="C:membrane"/>
    <property type="evidence" value="ECO:0007669"/>
    <property type="project" value="EnsemblFungi"/>
</dbReference>
<evidence type="ECO:0000256" key="3">
    <source>
        <dbReference type="ARBA" id="ARBA00072236"/>
    </source>
</evidence>
<dbReference type="Proteomes" id="UP000054886">
    <property type="component" value="Unassembled WGS sequence"/>
</dbReference>
<dbReference type="PIRSF" id="PIRSF037514">
    <property type="entry name" value="Rab_ger_ger_transf_A_fun"/>
    <property type="match status" value="1"/>
</dbReference>
<dbReference type="InterPro" id="IPR017230">
    <property type="entry name" value="Mrs6"/>
</dbReference>
<dbReference type="GO" id="GO:0005634">
    <property type="term" value="C:nucleus"/>
    <property type="evidence" value="ECO:0007669"/>
    <property type="project" value="TreeGrafter"/>
</dbReference>
<evidence type="ECO:0000256" key="4">
    <source>
        <dbReference type="PIRNR" id="PIRNR037514"/>
    </source>
</evidence>